<accession>A0A212D9W2</accession>
<dbReference type="AlphaFoldDB" id="A0A212D9W2"/>
<sequence>MQRGPQFITHSFEVSPQAQAKTLIDLSFSSNAECVRIYCFMISWNQGYWEARAMGVATRSSVRCQPPRA</sequence>
<comment type="caution">
    <text evidence="1">The sequence shown here is derived from an EMBL/GenBank/DDBJ whole genome shotgun (WGS) entry which is preliminary data.</text>
</comment>
<protein>
    <submittedName>
        <fullName evidence="1">Uncharacterized protein</fullName>
    </submittedName>
</protein>
<evidence type="ECO:0000313" key="2">
    <source>
        <dbReference type="Proteomes" id="UP000242450"/>
    </source>
</evidence>
<proteinExistence type="predicted"/>
<reference evidence="1 2" key="1">
    <citation type="journal article" date="2018" name="Mol. Genet. Genomics">
        <title>The red deer Cervus elaphus genome CerEla1.0: sequencing, annotating, genes, and chromosomes.</title>
        <authorList>
            <person name="Bana N.A."/>
            <person name="Nyiri A."/>
            <person name="Nagy J."/>
            <person name="Frank K."/>
            <person name="Nagy T."/>
            <person name="Steger V."/>
            <person name="Schiller M."/>
            <person name="Lakatos P."/>
            <person name="Sugar L."/>
            <person name="Horn P."/>
            <person name="Barta E."/>
            <person name="Orosz L."/>
        </authorList>
    </citation>
    <scope>NUCLEOTIDE SEQUENCE [LARGE SCALE GENOMIC DNA]</scope>
    <source>
        <strain evidence="1">Hungarian</strain>
    </source>
</reference>
<gene>
    <name evidence="1" type="ORF">Celaphus_00000421</name>
</gene>
<dbReference type="Proteomes" id="UP000242450">
    <property type="component" value="Chromosome 5"/>
</dbReference>
<dbReference type="EMBL" id="MKHE01000005">
    <property type="protein sequence ID" value="OWK14976.1"/>
    <property type="molecule type" value="Genomic_DNA"/>
</dbReference>
<evidence type="ECO:0000313" key="1">
    <source>
        <dbReference type="EMBL" id="OWK14976.1"/>
    </source>
</evidence>
<keyword evidence="2" id="KW-1185">Reference proteome</keyword>
<name>A0A212D9W2_CEREH</name>
<organism evidence="1 2">
    <name type="scientific">Cervus elaphus hippelaphus</name>
    <name type="common">European red deer</name>
    <dbReference type="NCBI Taxonomy" id="46360"/>
    <lineage>
        <taxon>Eukaryota</taxon>
        <taxon>Metazoa</taxon>
        <taxon>Chordata</taxon>
        <taxon>Craniata</taxon>
        <taxon>Vertebrata</taxon>
        <taxon>Euteleostomi</taxon>
        <taxon>Mammalia</taxon>
        <taxon>Eutheria</taxon>
        <taxon>Laurasiatheria</taxon>
        <taxon>Artiodactyla</taxon>
        <taxon>Ruminantia</taxon>
        <taxon>Pecora</taxon>
        <taxon>Cervidae</taxon>
        <taxon>Cervinae</taxon>
        <taxon>Cervus</taxon>
    </lineage>
</organism>